<gene>
    <name evidence="1" type="ORF">ETAA1_22020</name>
</gene>
<evidence type="ECO:0000313" key="1">
    <source>
        <dbReference type="EMBL" id="QDU20256.1"/>
    </source>
</evidence>
<dbReference type="EMBL" id="CP036273">
    <property type="protein sequence ID" value="QDU20256.1"/>
    <property type="molecule type" value="Genomic_DNA"/>
</dbReference>
<evidence type="ECO:0000313" key="2">
    <source>
        <dbReference type="Proteomes" id="UP000319576"/>
    </source>
</evidence>
<proteinExistence type="predicted"/>
<reference evidence="1 2" key="1">
    <citation type="submission" date="2019-02" db="EMBL/GenBank/DDBJ databases">
        <title>Deep-cultivation of Planctomycetes and their phenomic and genomic characterization uncovers novel biology.</title>
        <authorList>
            <person name="Wiegand S."/>
            <person name="Jogler M."/>
            <person name="Boedeker C."/>
            <person name="Pinto D."/>
            <person name="Vollmers J."/>
            <person name="Rivas-Marin E."/>
            <person name="Kohn T."/>
            <person name="Peeters S.H."/>
            <person name="Heuer A."/>
            <person name="Rast P."/>
            <person name="Oberbeckmann S."/>
            <person name="Bunk B."/>
            <person name="Jeske O."/>
            <person name="Meyerdierks A."/>
            <person name="Storesund J.E."/>
            <person name="Kallscheuer N."/>
            <person name="Luecker S."/>
            <person name="Lage O.M."/>
            <person name="Pohl T."/>
            <person name="Merkel B.J."/>
            <person name="Hornburger P."/>
            <person name="Mueller R.-W."/>
            <person name="Bruemmer F."/>
            <person name="Labrenz M."/>
            <person name="Spormann A.M."/>
            <person name="Op den Camp H."/>
            <person name="Overmann J."/>
            <person name="Amann R."/>
            <person name="Jetten M.S.M."/>
            <person name="Mascher T."/>
            <person name="Medema M.H."/>
            <person name="Devos D.P."/>
            <person name="Kaster A.-K."/>
            <person name="Ovreas L."/>
            <person name="Rohde M."/>
            <person name="Galperin M.Y."/>
            <person name="Jogler C."/>
        </authorList>
    </citation>
    <scope>NUCLEOTIDE SEQUENCE [LARGE SCALE GENOMIC DNA]</scope>
    <source>
        <strain evidence="1 2">ETA_A1</strain>
    </source>
</reference>
<dbReference type="AlphaFoldDB" id="A0A517XRW9"/>
<name>A0A517XRW9_9BACT</name>
<protein>
    <submittedName>
        <fullName evidence="1">Uncharacterized protein</fullName>
    </submittedName>
</protein>
<dbReference type="RefSeq" id="WP_145237476.1">
    <property type="nucleotide sequence ID" value="NZ_CP036273.1"/>
</dbReference>
<dbReference type="KEGG" id="uli:ETAA1_22020"/>
<organism evidence="1 2">
    <name type="scientific">Urbifossiella limnaea</name>
    <dbReference type="NCBI Taxonomy" id="2528023"/>
    <lineage>
        <taxon>Bacteria</taxon>
        <taxon>Pseudomonadati</taxon>
        <taxon>Planctomycetota</taxon>
        <taxon>Planctomycetia</taxon>
        <taxon>Gemmatales</taxon>
        <taxon>Gemmataceae</taxon>
        <taxon>Urbifossiella</taxon>
    </lineage>
</organism>
<dbReference type="Proteomes" id="UP000319576">
    <property type="component" value="Chromosome"/>
</dbReference>
<sequence>MCCFSRPVQSVADTNIFARASRDGRQVLAYQMKFRAGEDLAMILPLPTPPRSPENAVRFINLEKYPEFFADLKKGFPEPPPPKSAKSDPASRAGGVGAPLAVVEVGGFEASFVPTVGDFGRLDARFRIPAETWDRLPQYREFGFAVFRLRKPERGEKKVHPMAFEFPRADRGVLFFPTVHIHDGSVPARARFDHALYCQAPEAPRTGWRESPGLASGFADARKAEGLLDPDGHVYLREMRGTFDNRDVGV</sequence>
<keyword evidence="2" id="KW-1185">Reference proteome</keyword>
<accession>A0A517XRW9</accession>
<dbReference type="OrthoDB" id="261383at2"/>